<dbReference type="PANTHER" id="PTHR33336">
    <property type="entry name" value="QUINOL MONOOXYGENASE YGIN-RELATED"/>
    <property type="match status" value="1"/>
</dbReference>
<dbReference type="Pfam" id="PF03992">
    <property type="entry name" value="ABM"/>
    <property type="match status" value="1"/>
</dbReference>
<protein>
    <recommendedName>
        <fullName evidence="1">ABM domain-containing protein</fullName>
    </recommendedName>
</protein>
<proteinExistence type="predicted"/>
<dbReference type="Gene3D" id="3.30.70.100">
    <property type="match status" value="1"/>
</dbReference>
<evidence type="ECO:0000259" key="1">
    <source>
        <dbReference type="PROSITE" id="PS51725"/>
    </source>
</evidence>
<dbReference type="InterPro" id="IPR050744">
    <property type="entry name" value="AI-2_Isomerase_LsrG"/>
</dbReference>
<dbReference type="PROSITE" id="PS51725">
    <property type="entry name" value="ABM"/>
    <property type="match status" value="1"/>
</dbReference>
<organism evidence="2 3">
    <name type="scientific">Agromyces rhizosphaerae</name>
    <dbReference type="NCBI Taxonomy" id="88374"/>
    <lineage>
        <taxon>Bacteria</taxon>
        <taxon>Bacillati</taxon>
        <taxon>Actinomycetota</taxon>
        <taxon>Actinomycetes</taxon>
        <taxon>Micrococcales</taxon>
        <taxon>Microbacteriaceae</taxon>
        <taxon>Agromyces</taxon>
    </lineage>
</organism>
<dbReference type="EMBL" id="BSDP01000001">
    <property type="protein sequence ID" value="GLI27085.1"/>
    <property type="molecule type" value="Genomic_DNA"/>
</dbReference>
<dbReference type="PANTHER" id="PTHR33336:SF3">
    <property type="entry name" value="ABM DOMAIN-CONTAINING PROTEIN"/>
    <property type="match status" value="1"/>
</dbReference>
<name>A0A9W6CVE3_9MICO</name>
<sequence length="124" mass="13290">MGALTIEQQREKLEYLETFARMIWGGERSMSTAVTVVARLHPASESVEQAAAVVRAALAGIRAEDGCLQYDPHLADDGSFLIVERWASRDALDAHSTGAPVQVLREGLEGLTTAPAEVTVAEAL</sequence>
<dbReference type="InterPro" id="IPR011008">
    <property type="entry name" value="Dimeric_a/b-barrel"/>
</dbReference>
<comment type="caution">
    <text evidence="2">The sequence shown here is derived from an EMBL/GenBank/DDBJ whole genome shotgun (WGS) entry which is preliminary data.</text>
</comment>
<evidence type="ECO:0000313" key="2">
    <source>
        <dbReference type="EMBL" id="GLI27085.1"/>
    </source>
</evidence>
<dbReference type="Proteomes" id="UP001144396">
    <property type="component" value="Unassembled WGS sequence"/>
</dbReference>
<dbReference type="SUPFAM" id="SSF54909">
    <property type="entry name" value="Dimeric alpha+beta barrel"/>
    <property type="match status" value="1"/>
</dbReference>
<accession>A0A9W6CVE3</accession>
<dbReference type="AlphaFoldDB" id="A0A9W6CVE3"/>
<feature type="domain" description="ABM" evidence="1">
    <location>
        <begin position="34"/>
        <end position="120"/>
    </location>
</feature>
<evidence type="ECO:0000313" key="3">
    <source>
        <dbReference type="Proteomes" id="UP001144396"/>
    </source>
</evidence>
<dbReference type="GO" id="GO:0003824">
    <property type="term" value="F:catalytic activity"/>
    <property type="evidence" value="ECO:0007669"/>
    <property type="project" value="TreeGrafter"/>
</dbReference>
<keyword evidence="3" id="KW-1185">Reference proteome</keyword>
<gene>
    <name evidence="2" type="ORF">ARHIZOSPH14_13270</name>
</gene>
<reference evidence="2" key="1">
    <citation type="submission" date="2022-12" db="EMBL/GenBank/DDBJ databases">
        <title>Reference genome sequencing for broad-spectrum identification of bacterial and archaeal isolates by mass spectrometry.</title>
        <authorList>
            <person name="Sekiguchi Y."/>
            <person name="Tourlousse D.M."/>
        </authorList>
    </citation>
    <scope>NUCLEOTIDE SEQUENCE</scope>
    <source>
        <strain evidence="2">14</strain>
    </source>
</reference>
<dbReference type="InterPro" id="IPR007138">
    <property type="entry name" value="ABM_dom"/>
</dbReference>